<feature type="non-terminal residue" evidence="1">
    <location>
        <position position="27"/>
    </location>
</feature>
<gene>
    <name evidence="1" type="ORF">LCGC14_3003410</name>
</gene>
<organism evidence="1">
    <name type="scientific">marine sediment metagenome</name>
    <dbReference type="NCBI Taxonomy" id="412755"/>
    <lineage>
        <taxon>unclassified sequences</taxon>
        <taxon>metagenomes</taxon>
        <taxon>ecological metagenomes</taxon>
    </lineage>
</organism>
<accession>A0A0F8ZRF2</accession>
<reference evidence="1" key="1">
    <citation type="journal article" date="2015" name="Nature">
        <title>Complex archaea that bridge the gap between prokaryotes and eukaryotes.</title>
        <authorList>
            <person name="Spang A."/>
            <person name="Saw J.H."/>
            <person name="Jorgensen S.L."/>
            <person name="Zaremba-Niedzwiedzka K."/>
            <person name="Martijn J."/>
            <person name="Lind A.E."/>
            <person name="van Eijk R."/>
            <person name="Schleper C."/>
            <person name="Guy L."/>
            <person name="Ettema T.J."/>
        </authorList>
    </citation>
    <scope>NUCLEOTIDE SEQUENCE</scope>
</reference>
<sequence>MESTHWLVLPVRVRSPDADCVRHGVHL</sequence>
<dbReference type="EMBL" id="LAZR01061950">
    <property type="protein sequence ID" value="KKK62526.1"/>
    <property type="molecule type" value="Genomic_DNA"/>
</dbReference>
<evidence type="ECO:0000313" key="1">
    <source>
        <dbReference type="EMBL" id="KKK62526.1"/>
    </source>
</evidence>
<name>A0A0F8ZRF2_9ZZZZ</name>
<proteinExistence type="predicted"/>
<comment type="caution">
    <text evidence="1">The sequence shown here is derived from an EMBL/GenBank/DDBJ whole genome shotgun (WGS) entry which is preliminary data.</text>
</comment>
<dbReference type="AlphaFoldDB" id="A0A0F8ZRF2"/>
<protein>
    <submittedName>
        <fullName evidence="1">Uncharacterized protein</fullName>
    </submittedName>
</protein>